<protein>
    <submittedName>
        <fullName evidence="1">Uncharacterized protein</fullName>
    </submittedName>
</protein>
<evidence type="ECO:0000313" key="2">
    <source>
        <dbReference type="Proteomes" id="UP000092839"/>
    </source>
</evidence>
<name>A0A1B1UJP8_9BRAD</name>
<dbReference type="KEGG" id="bic:LMTR13_24910"/>
<organism evidence="1 2">
    <name type="scientific">Bradyrhizobium icense</name>
    <dbReference type="NCBI Taxonomy" id="1274631"/>
    <lineage>
        <taxon>Bacteria</taxon>
        <taxon>Pseudomonadati</taxon>
        <taxon>Pseudomonadota</taxon>
        <taxon>Alphaproteobacteria</taxon>
        <taxon>Hyphomicrobiales</taxon>
        <taxon>Nitrobacteraceae</taxon>
        <taxon>Bradyrhizobium</taxon>
    </lineage>
</organism>
<dbReference type="AlphaFoldDB" id="A0A1B1UJP8"/>
<keyword evidence="2" id="KW-1185">Reference proteome</keyword>
<dbReference type="EMBL" id="CP016428">
    <property type="protein sequence ID" value="ANW02917.1"/>
    <property type="molecule type" value="Genomic_DNA"/>
</dbReference>
<proteinExistence type="predicted"/>
<dbReference type="Proteomes" id="UP000092839">
    <property type="component" value="Chromosome"/>
</dbReference>
<gene>
    <name evidence="1" type="ORF">LMTR13_24910</name>
</gene>
<accession>A0A1B1UJP8</accession>
<sequence length="109" mass="12079">MKYLNDGNNLRQTETQLSHLGRGPAKHAGIVNVPFIRALQSFRKPWSIAARAWVMIISFAGPCGAVSVARRLGLEQLVEFATVRLLQLGKRTAFAGIHCCHLSKLRLDL</sequence>
<evidence type="ECO:0000313" key="1">
    <source>
        <dbReference type="EMBL" id="ANW02917.1"/>
    </source>
</evidence>
<reference evidence="1 2" key="1">
    <citation type="submission" date="2016-07" db="EMBL/GenBank/DDBJ databases">
        <title>Complete genome sequence of Bradyrhizobium icense LMTR 13T, a potential inoculant strain isolated from lima bean (Phaseolus lunatus) in Peru.</title>
        <authorList>
            <person name="Ormeno-Orrillo E."/>
            <person name="Duran D."/>
            <person name="Rogel M.A."/>
            <person name="Rey L."/>
            <person name="Imperial J."/>
            <person name="Ruiz-Argueso T."/>
            <person name="Martinez-Romero E."/>
        </authorList>
    </citation>
    <scope>NUCLEOTIDE SEQUENCE [LARGE SCALE GENOMIC DNA]</scope>
    <source>
        <strain evidence="1 2">LMTR 13</strain>
    </source>
</reference>